<evidence type="ECO:0000313" key="2">
    <source>
        <dbReference type="Proteomes" id="UP000228900"/>
    </source>
</evidence>
<gene>
    <name evidence="1" type="ORF">COT98_00500</name>
</gene>
<protein>
    <submittedName>
        <fullName evidence="1">Uncharacterized protein</fullName>
    </submittedName>
</protein>
<comment type="caution">
    <text evidence="1">The sequence shown here is derived from an EMBL/GenBank/DDBJ whole genome shotgun (WGS) entry which is preliminary data.</text>
</comment>
<dbReference type="AlphaFoldDB" id="A0A2M6WR83"/>
<accession>A0A2M6WR83</accession>
<proteinExistence type="predicted"/>
<evidence type="ECO:0000313" key="1">
    <source>
        <dbReference type="EMBL" id="PIT95264.1"/>
    </source>
</evidence>
<reference evidence="2" key="1">
    <citation type="submission" date="2017-09" db="EMBL/GenBank/DDBJ databases">
        <title>Depth-based differentiation of microbial function through sediment-hosted aquifers and enrichment of novel symbionts in the deep terrestrial subsurface.</title>
        <authorList>
            <person name="Probst A.J."/>
            <person name="Ladd B."/>
            <person name="Jarett J.K."/>
            <person name="Geller-Mcgrath D.E."/>
            <person name="Sieber C.M.K."/>
            <person name="Emerson J.B."/>
            <person name="Anantharaman K."/>
            <person name="Thomas B.C."/>
            <person name="Malmstrom R."/>
            <person name="Stieglmeier M."/>
            <person name="Klingl A."/>
            <person name="Woyke T."/>
            <person name="Ryan C.M."/>
            <person name="Banfield J.F."/>
        </authorList>
    </citation>
    <scope>NUCLEOTIDE SEQUENCE [LARGE SCALE GENOMIC DNA]</scope>
</reference>
<dbReference type="EMBL" id="PFAQ01000010">
    <property type="protein sequence ID" value="PIT95264.1"/>
    <property type="molecule type" value="Genomic_DNA"/>
</dbReference>
<dbReference type="Proteomes" id="UP000228900">
    <property type="component" value="Unassembled WGS sequence"/>
</dbReference>
<organism evidence="1 2">
    <name type="scientific">Candidatus Falkowbacteria bacterium CG10_big_fil_rev_8_21_14_0_10_39_9</name>
    <dbReference type="NCBI Taxonomy" id="1974566"/>
    <lineage>
        <taxon>Bacteria</taxon>
        <taxon>Candidatus Falkowiibacteriota</taxon>
    </lineage>
</organism>
<name>A0A2M6WR83_9BACT</name>
<sequence>MIKLKQAMNWMIIPVITAFIMASSVCLQFLPVPAEAASMAMPEMEMAGCHQMTKVLVDNSVRHYTASGVDTDDCCLSQHSVSSLSGDELDYSDSLMPISQTIVFSELDLKTFKLKYQTVFLPPPEADSLSSIVKRE</sequence>